<dbReference type="Gene3D" id="3.90.1580.10">
    <property type="entry name" value="paralog of FGE (formylglycine-generating enzyme)"/>
    <property type="match status" value="1"/>
</dbReference>
<dbReference type="PROSITE" id="PS51257">
    <property type="entry name" value="PROKAR_LIPOPROTEIN"/>
    <property type="match status" value="1"/>
</dbReference>
<dbReference type="RefSeq" id="WP_386823389.1">
    <property type="nucleotide sequence ID" value="NZ_JBHTIF010000001.1"/>
</dbReference>
<dbReference type="InterPro" id="IPR016187">
    <property type="entry name" value="CTDL_fold"/>
</dbReference>
<name>A0ABW2YCB9_9GAMM</name>
<dbReference type="Pfam" id="PF03781">
    <property type="entry name" value="FGE-sulfatase"/>
    <property type="match status" value="1"/>
</dbReference>
<reference evidence="4" key="1">
    <citation type="journal article" date="2019" name="Int. J. Syst. Evol. Microbiol.">
        <title>The Global Catalogue of Microorganisms (GCM) 10K type strain sequencing project: providing services to taxonomists for standard genome sequencing and annotation.</title>
        <authorList>
            <consortium name="The Broad Institute Genomics Platform"/>
            <consortium name="The Broad Institute Genome Sequencing Center for Infectious Disease"/>
            <person name="Wu L."/>
            <person name="Ma J."/>
        </authorList>
    </citation>
    <scope>NUCLEOTIDE SEQUENCE [LARGE SCALE GENOMIC DNA]</scope>
    <source>
        <strain evidence="4">CCUG 55585</strain>
    </source>
</reference>
<protein>
    <submittedName>
        <fullName evidence="3">SUMF1/EgtB/PvdO family nonheme iron enzyme</fullName>
    </submittedName>
</protein>
<evidence type="ECO:0000259" key="2">
    <source>
        <dbReference type="Pfam" id="PF03781"/>
    </source>
</evidence>
<comment type="caution">
    <text evidence="3">The sequence shown here is derived from an EMBL/GenBank/DDBJ whole genome shotgun (WGS) entry which is preliminary data.</text>
</comment>
<proteinExistence type="predicted"/>
<keyword evidence="1" id="KW-0732">Signal</keyword>
<evidence type="ECO:0000313" key="4">
    <source>
        <dbReference type="Proteomes" id="UP001597110"/>
    </source>
</evidence>
<feature type="chain" id="PRO_5047069060" evidence="1">
    <location>
        <begin position="35"/>
        <end position="627"/>
    </location>
</feature>
<feature type="signal peptide" evidence="1">
    <location>
        <begin position="1"/>
        <end position="34"/>
    </location>
</feature>
<gene>
    <name evidence="3" type="ORF">ACFQ0E_09375</name>
</gene>
<organism evidence="3 4">
    <name type="scientific">Lysobacter brunescens</name>
    <dbReference type="NCBI Taxonomy" id="262323"/>
    <lineage>
        <taxon>Bacteria</taxon>
        <taxon>Pseudomonadati</taxon>
        <taxon>Pseudomonadota</taxon>
        <taxon>Gammaproteobacteria</taxon>
        <taxon>Lysobacterales</taxon>
        <taxon>Lysobacteraceae</taxon>
        <taxon>Lysobacter</taxon>
    </lineage>
</organism>
<dbReference type="PANTHER" id="PTHR23150:SF35">
    <property type="entry name" value="BLL6746 PROTEIN"/>
    <property type="match status" value="1"/>
</dbReference>
<dbReference type="Proteomes" id="UP001597110">
    <property type="component" value="Unassembled WGS sequence"/>
</dbReference>
<keyword evidence="4" id="KW-1185">Reference proteome</keyword>
<dbReference type="InterPro" id="IPR051043">
    <property type="entry name" value="Sulfatase_Mod_Factor_Kinase"/>
</dbReference>
<evidence type="ECO:0000313" key="3">
    <source>
        <dbReference type="EMBL" id="MFD0725808.1"/>
    </source>
</evidence>
<accession>A0ABW2YCB9</accession>
<dbReference type="PANTHER" id="PTHR23150">
    <property type="entry name" value="SULFATASE MODIFYING FACTOR 1, 2"/>
    <property type="match status" value="1"/>
</dbReference>
<evidence type="ECO:0000256" key="1">
    <source>
        <dbReference type="SAM" id="SignalP"/>
    </source>
</evidence>
<dbReference type="EMBL" id="JBHTIF010000001">
    <property type="protein sequence ID" value="MFD0725808.1"/>
    <property type="molecule type" value="Genomic_DNA"/>
</dbReference>
<dbReference type="InterPro" id="IPR005532">
    <property type="entry name" value="SUMF_dom"/>
</dbReference>
<sequence length="627" mass="68499">MNAGTNRRAKAVAWRGLALSAALGLLAACGGDRADGAKTPDGEPRREGQVTIDGDHAIAEQLTWRRPIAVFDPANPQAAHRRAAAALARDHLFEDGEAAIPLYLALLDFNHEDGQAALGLERALERLREAGDEALAQAGDEEAALRRAHAIAAVMRAVEMQRTEDGAAYLQRVDLADELWALNEAGERALAEDKLGEQGGDGALPLFRKALALQPGQPRAMQGVAAVESGLIRRAEEAAVRADFAAAERWLAEAAKVRPGFGAVQAGREQVEEIRRFQIALLRDEGLALLARPGQRNNLEKARELLAVMLRIAPPGDASAKELRTRIDMATHYGLMRPGQRFTDALQSGGRGPRMVVVPHGGFRMGARDAEPDASGSERPSRYVRFDRGFAISVTETTVGEFRRFLQATGHKPRAERRGHSLVYDERGGTFVRRSGVDWRHDHMGRPAADDMPVLHVSAKDAEAYARWLSERSGQRYRLPSEAEFEYVLRAGQPGRYPWGDLPPTPGTGNLTGGGDRSPAGRSWGNAFVSYRDGFWGPAPVARFRANAFGAYDMEGNVSEWVADCWHDGYRRAPTNGEAWVNPGCRTRVVRGGAWSNAPAQTRAAWRRHAEYDSTNAVVGFRVVRDI</sequence>
<dbReference type="InterPro" id="IPR042095">
    <property type="entry name" value="SUMF_sf"/>
</dbReference>
<dbReference type="SUPFAM" id="SSF56436">
    <property type="entry name" value="C-type lectin-like"/>
    <property type="match status" value="1"/>
</dbReference>
<feature type="domain" description="Sulfatase-modifying factor enzyme-like" evidence="2">
    <location>
        <begin position="353"/>
        <end position="625"/>
    </location>
</feature>